<dbReference type="NCBIfam" id="TIGR04056">
    <property type="entry name" value="OMP_RagA_SusC"/>
    <property type="match status" value="1"/>
</dbReference>
<feature type="chain" id="PRO_5037450729" evidence="8">
    <location>
        <begin position="19"/>
        <end position="1079"/>
    </location>
</feature>
<comment type="similarity">
    <text evidence="7">Belongs to the TonB-dependent receptor family.</text>
</comment>
<dbReference type="Gene3D" id="2.60.40.1120">
    <property type="entry name" value="Carboxypeptidase-like, regulatory domain"/>
    <property type="match status" value="1"/>
</dbReference>
<evidence type="ECO:0000313" key="10">
    <source>
        <dbReference type="EMBL" id="MBG9376916.1"/>
    </source>
</evidence>
<organism evidence="10 11">
    <name type="scientific">Panacibacter microcysteis</name>
    <dbReference type="NCBI Taxonomy" id="2793269"/>
    <lineage>
        <taxon>Bacteria</taxon>
        <taxon>Pseudomonadati</taxon>
        <taxon>Bacteroidota</taxon>
        <taxon>Chitinophagia</taxon>
        <taxon>Chitinophagales</taxon>
        <taxon>Chitinophagaceae</taxon>
        <taxon>Panacibacter</taxon>
    </lineage>
</organism>
<evidence type="ECO:0000313" key="11">
    <source>
        <dbReference type="Proteomes" id="UP000628448"/>
    </source>
</evidence>
<evidence type="ECO:0000256" key="5">
    <source>
        <dbReference type="ARBA" id="ARBA00023136"/>
    </source>
</evidence>
<dbReference type="AlphaFoldDB" id="A0A931GUQ7"/>
<dbReference type="Gene3D" id="2.170.130.10">
    <property type="entry name" value="TonB-dependent receptor, plug domain"/>
    <property type="match status" value="1"/>
</dbReference>
<evidence type="ECO:0000256" key="8">
    <source>
        <dbReference type="SAM" id="SignalP"/>
    </source>
</evidence>
<dbReference type="Gene3D" id="2.40.170.20">
    <property type="entry name" value="TonB-dependent receptor, beta-barrel domain"/>
    <property type="match status" value="1"/>
</dbReference>
<sequence>MKKFVLLFLIAMLTTVMARSQVRNVTGKITDQSNSPVAGATITVKGTQTATAANADGTFSIRAKTGDVLVITAVNFEPAEVNVTEQAPVNVVLNRVANELTNVVVTTALGIQRQAKDLGYSSTTITNKTLTQGKSVNIEQALNGKVSGLNISTVNSGVFENAKINIRGIRSLTGNNQPMLVVDGAPTPLGYLSSIPPDDVQSLTVLKSAASAAIYGPDAVNGVIVITTKKGGKVPTVTLTSTLQATKVSFFPKIQKEFGAGAGEVLDPYGNYGYVPYENQQYGPRFDGSMQPVGRPLEDGSVQMLPYTNERYKDKIKFWNSGLTWQNSATIAGEDFYVSLEDAKIKGLIPDDRNRRTSFRFNGGKKYGKFSVNYGINYILQNYDVVNEAGLQTSIPTAYNGGLFFLVMQVASNVPLLDYKDWQNGKYSTYSNYYNDFAVSPYWFVGNIRTKGRSDNLIGNLDVNYQLFPWLRATGRLSTNLSFANFKNTNAPIVVSEFAHATRSPTNFSNQPGAVFEDESYTSRINLDYFLSGERDIAKDFSVKYIAGGMLRQNRSKDVAIGGNNLVVPALYNVAVRSGDAFIPTFGGNTANLPIYGNTALGSTLGSFNYDILSRLISAYASVGFSFKGWANVEFTGRNDWDSRLSKANRSFFYPAANASLVLSDAIPAIKNSNVISYLKLRGAISKSGNVNLNPYALAGTYSQPINFPYGGTAGFSADGTYPDQSIKPEFVNTKEVGIEVGFMKNRINIEATYFNQNNTNQILFVSQSSTTGYAFGLANAADFKNYGVEMDLGLSPLINVGKGRIDFKINATYNDNKVTRTLGNTNVIVGGSSNFIQNSTSSPTANNIAVVGMPAFAFQLTDYARDPATGKVIVDPVTGLPSQAGSQVIKGRSIPLWVIGATPSYSVGNFSFSMTWDYKGGHNFYSGLGTDMDFAGISARSAAYGRERFVFPNSVYWDGSKYVDNKTIQVQDGNYGFWSSGNANTAIATNYFASAASIRLREVNISYTLPAKWLGGTKFIKKATVAAVGKNLFLFVPKSNQWGDPEFNYSTLGNTFGLASSFQSPASRLFGGSVLVQF</sequence>
<keyword evidence="4 7" id="KW-0812">Transmembrane</keyword>
<keyword evidence="5 7" id="KW-0472">Membrane</keyword>
<evidence type="ECO:0000256" key="4">
    <source>
        <dbReference type="ARBA" id="ARBA00022692"/>
    </source>
</evidence>
<reference evidence="10" key="1">
    <citation type="submission" date="2020-11" db="EMBL/GenBank/DDBJ databases">
        <title>Bacterial whole genome sequence for Panacibacter sp. DH6.</title>
        <authorList>
            <person name="Le V."/>
            <person name="Ko S."/>
            <person name="Ahn C.-Y."/>
            <person name="Oh H.-M."/>
        </authorList>
    </citation>
    <scope>NUCLEOTIDE SEQUENCE</scope>
    <source>
        <strain evidence="10">DH6</strain>
    </source>
</reference>
<evidence type="ECO:0000256" key="3">
    <source>
        <dbReference type="ARBA" id="ARBA00022452"/>
    </source>
</evidence>
<keyword evidence="6 7" id="KW-0998">Cell outer membrane</keyword>
<dbReference type="EMBL" id="JADWYR010000001">
    <property type="protein sequence ID" value="MBG9376916.1"/>
    <property type="molecule type" value="Genomic_DNA"/>
</dbReference>
<feature type="domain" description="TonB-dependent receptor plug" evidence="9">
    <location>
        <begin position="116"/>
        <end position="223"/>
    </location>
</feature>
<keyword evidence="8" id="KW-0732">Signal</keyword>
<proteinExistence type="inferred from homology"/>
<evidence type="ECO:0000256" key="6">
    <source>
        <dbReference type="ARBA" id="ARBA00023237"/>
    </source>
</evidence>
<dbReference type="InterPro" id="IPR012910">
    <property type="entry name" value="Plug_dom"/>
</dbReference>
<keyword evidence="2 7" id="KW-0813">Transport</keyword>
<comment type="subcellular location">
    <subcellularLocation>
        <location evidence="1 7">Cell outer membrane</location>
        <topology evidence="1 7">Multi-pass membrane protein</topology>
    </subcellularLocation>
</comment>
<feature type="signal peptide" evidence="8">
    <location>
        <begin position="1"/>
        <end position="18"/>
    </location>
</feature>
<evidence type="ECO:0000256" key="2">
    <source>
        <dbReference type="ARBA" id="ARBA00022448"/>
    </source>
</evidence>
<dbReference type="Pfam" id="PF13715">
    <property type="entry name" value="CarbopepD_reg_2"/>
    <property type="match status" value="1"/>
</dbReference>
<gene>
    <name evidence="10" type="ORF">I5907_11755</name>
</gene>
<dbReference type="InterPro" id="IPR036942">
    <property type="entry name" value="Beta-barrel_TonB_sf"/>
</dbReference>
<dbReference type="Proteomes" id="UP000628448">
    <property type="component" value="Unassembled WGS sequence"/>
</dbReference>
<dbReference type="InterPro" id="IPR039426">
    <property type="entry name" value="TonB-dep_rcpt-like"/>
</dbReference>
<dbReference type="RefSeq" id="WP_196990906.1">
    <property type="nucleotide sequence ID" value="NZ_JADWYR010000001.1"/>
</dbReference>
<keyword evidence="11" id="KW-1185">Reference proteome</keyword>
<accession>A0A931GUQ7</accession>
<dbReference type="InterPro" id="IPR037066">
    <property type="entry name" value="Plug_dom_sf"/>
</dbReference>
<name>A0A931GUQ7_9BACT</name>
<dbReference type="Pfam" id="PF07715">
    <property type="entry name" value="Plug"/>
    <property type="match status" value="1"/>
</dbReference>
<keyword evidence="3 7" id="KW-1134">Transmembrane beta strand</keyword>
<protein>
    <submittedName>
        <fullName evidence="10">SusC/RagA family TonB-linked outer membrane protein</fullName>
    </submittedName>
</protein>
<dbReference type="GO" id="GO:0009279">
    <property type="term" value="C:cell outer membrane"/>
    <property type="evidence" value="ECO:0007669"/>
    <property type="project" value="UniProtKB-SubCell"/>
</dbReference>
<dbReference type="PROSITE" id="PS52016">
    <property type="entry name" value="TONB_DEPENDENT_REC_3"/>
    <property type="match status" value="1"/>
</dbReference>
<dbReference type="SUPFAM" id="SSF49464">
    <property type="entry name" value="Carboxypeptidase regulatory domain-like"/>
    <property type="match status" value="1"/>
</dbReference>
<dbReference type="SUPFAM" id="SSF56935">
    <property type="entry name" value="Porins"/>
    <property type="match status" value="1"/>
</dbReference>
<evidence type="ECO:0000256" key="1">
    <source>
        <dbReference type="ARBA" id="ARBA00004571"/>
    </source>
</evidence>
<evidence type="ECO:0000256" key="7">
    <source>
        <dbReference type="PROSITE-ProRule" id="PRU01360"/>
    </source>
</evidence>
<comment type="caution">
    <text evidence="10">The sequence shown here is derived from an EMBL/GenBank/DDBJ whole genome shotgun (WGS) entry which is preliminary data.</text>
</comment>
<dbReference type="InterPro" id="IPR008969">
    <property type="entry name" value="CarboxyPept-like_regulatory"/>
</dbReference>
<dbReference type="InterPro" id="IPR023996">
    <property type="entry name" value="TonB-dep_OMP_SusC/RagA"/>
</dbReference>
<evidence type="ECO:0000259" key="9">
    <source>
        <dbReference type="Pfam" id="PF07715"/>
    </source>
</evidence>